<protein>
    <submittedName>
        <fullName evidence="1">Class I SAM-dependent methyltransferase</fullName>
    </submittedName>
</protein>
<comment type="caution">
    <text evidence="1">The sequence shown here is derived from an EMBL/GenBank/DDBJ whole genome shotgun (WGS) entry which is preliminary data.</text>
</comment>
<dbReference type="InterPro" id="IPR010719">
    <property type="entry name" value="MnmM_MeTrfase"/>
</dbReference>
<evidence type="ECO:0000313" key="2">
    <source>
        <dbReference type="Proteomes" id="UP000743107"/>
    </source>
</evidence>
<dbReference type="Gene3D" id="3.40.50.150">
    <property type="entry name" value="Vaccinia Virus protein VP39"/>
    <property type="match status" value="1"/>
</dbReference>
<evidence type="ECO:0000313" key="1">
    <source>
        <dbReference type="EMBL" id="MBF7126784.1"/>
    </source>
</evidence>
<dbReference type="GO" id="GO:0008168">
    <property type="term" value="F:methyltransferase activity"/>
    <property type="evidence" value="ECO:0007669"/>
    <property type="project" value="UniProtKB-KW"/>
</dbReference>
<dbReference type="PANTHER" id="PTHR35276:SF1">
    <property type="entry name" value="TRNA (MNM(5)S(2)U34)-METHYLTRANSFERASE, CHLOROPLASTIC"/>
    <property type="match status" value="1"/>
</dbReference>
<dbReference type="AlphaFoldDB" id="A0AA40X8H5"/>
<dbReference type="SUPFAM" id="SSF53335">
    <property type="entry name" value="S-adenosyl-L-methionine-dependent methyltransferases"/>
    <property type="match status" value="1"/>
</dbReference>
<dbReference type="EMBL" id="JADOFV010000001">
    <property type="protein sequence ID" value="MBF7126784.1"/>
    <property type="molecule type" value="Genomic_DNA"/>
</dbReference>
<dbReference type="Pfam" id="PF06962">
    <property type="entry name" value="rRNA_methylase"/>
    <property type="match status" value="1"/>
</dbReference>
<name>A0AA40X8H5_PEDPE</name>
<organism evidence="1 2">
    <name type="scientific">Pediococcus pentosaceus</name>
    <dbReference type="NCBI Taxonomy" id="1255"/>
    <lineage>
        <taxon>Bacteria</taxon>
        <taxon>Bacillati</taxon>
        <taxon>Bacillota</taxon>
        <taxon>Bacilli</taxon>
        <taxon>Lactobacillales</taxon>
        <taxon>Lactobacillaceae</taxon>
        <taxon>Pediococcus</taxon>
    </lineage>
</organism>
<dbReference type="PANTHER" id="PTHR35276">
    <property type="entry name" value="S-ADENOSYL-L-METHIONINE-DEPENDENT METHYLTRANSFERASES SUPERFAMILY PROTEIN"/>
    <property type="match status" value="1"/>
</dbReference>
<dbReference type="InterPro" id="IPR029063">
    <property type="entry name" value="SAM-dependent_MTases_sf"/>
</dbReference>
<accession>A0AA40X8H5</accession>
<dbReference type="Proteomes" id="UP000743107">
    <property type="component" value="Unassembled WGS sequence"/>
</dbReference>
<keyword evidence="1" id="KW-0808">Transferase</keyword>
<reference evidence="1" key="1">
    <citation type="submission" date="2020-11" db="EMBL/GenBank/DDBJ databases">
        <title>Antibiotic susceptibility profiles of Pediococcus pentosaceus from various origins and their implications for the safety assessment of strains with food-technology applications.</title>
        <authorList>
            <person name="Shani N."/>
            <person name="Oberhaensli S."/>
            <person name="Arias E."/>
        </authorList>
    </citation>
    <scope>NUCLEOTIDE SEQUENCE</scope>
    <source>
        <strain evidence="1">FAM 19164</strain>
    </source>
</reference>
<dbReference type="GO" id="GO:0032259">
    <property type="term" value="P:methylation"/>
    <property type="evidence" value="ECO:0007669"/>
    <property type="project" value="UniProtKB-KW"/>
</dbReference>
<keyword evidence="1" id="KW-0489">Methyltransferase</keyword>
<dbReference type="RefSeq" id="WP_060743925.1">
    <property type="nucleotide sequence ID" value="NZ_CP023655.1"/>
</dbReference>
<sequence>MLDNAMQYSHQLLTEIVQPGDVVIDATMGNGHDTLFLSELVQSTGRVFSFDVQKAALEQTRALFEHQHQTLINVELIHASHDQIDHYVTEPITGAIFNLGYLPGGDKSIITHPTSTISAVQQSLNQLKIGGRIILVCYYGHPGGQEELQQLLSFVAELDQHHYSCLRYEFINQINNPPILLCIERKKKWI</sequence>
<proteinExistence type="predicted"/>
<gene>
    <name evidence="1" type="ORF">ITQ97_02890</name>
</gene>